<evidence type="ECO:0000259" key="9">
    <source>
        <dbReference type="Pfam" id="PF06750"/>
    </source>
</evidence>
<evidence type="ECO:0000256" key="7">
    <source>
        <dbReference type="SAM" id="Phobius"/>
    </source>
</evidence>
<dbReference type="AlphaFoldDB" id="A0A2H0W744"/>
<reference evidence="11" key="1">
    <citation type="submission" date="2017-09" db="EMBL/GenBank/DDBJ databases">
        <title>Depth-based differentiation of microbial function through sediment-hosted aquifers and enrichment of novel symbionts in the deep terrestrial subsurface.</title>
        <authorList>
            <person name="Probst A.J."/>
            <person name="Ladd B."/>
            <person name="Jarett J.K."/>
            <person name="Geller-Mcgrath D.E."/>
            <person name="Sieber C.M.K."/>
            <person name="Emerson J.B."/>
            <person name="Anantharaman K."/>
            <person name="Thomas B.C."/>
            <person name="Malmstrom R."/>
            <person name="Stieglmeier M."/>
            <person name="Klingl A."/>
            <person name="Woyke T."/>
            <person name="Ryan C.M."/>
            <person name="Banfield J.F."/>
        </authorList>
    </citation>
    <scope>NUCLEOTIDE SEQUENCE [LARGE SCALE GENOMIC DNA]</scope>
</reference>
<sequence>MTTWLIPIFILGLIAGSFLNVVIFRMDDLKSILTTRSRCQSCQKTIAWYDLIPFLSFFLLRARCRNCGEKISVQYPLVEIFTGVLFAYLYLMYGMSWGLVFYLIIFSVLLVVFVYDLKTQTVPEIFVWAVVVLSLLGGAYFGGFTLLSQIFGGIIGGGFLFLLVYFSKEKWMGWGDVKIGLILGLLTGYPNAIFALFFAFVFGSIVGLVMIYFQKKTLKTAIPFAPFIIFSTLFSLTYGQIFINWYLNLFMLR</sequence>
<evidence type="ECO:0000256" key="6">
    <source>
        <dbReference type="ARBA" id="ARBA00023136"/>
    </source>
</evidence>
<evidence type="ECO:0000259" key="8">
    <source>
        <dbReference type="Pfam" id="PF01478"/>
    </source>
</evidence>
<dbReference type="PANTHER" id="PTHR30487">
    <property type="entry name" value="TYPE 4 PREPILIN-LIKE PROTEINS LEADER PEPTIDE-PROCESSING ENZYME"/>
    <property type="match status" value="1"/>
</dbReference>
<feature type="domain" description="Prepilin type IV endopeptidase peptidase" evidence="8">
    <location>
        <begin position="103"/>
        <end position="208"/>
    </location>
</feature>
<dbReference type="EMBL" id="PEZW01000009">
    <property type="protein sequence ID" value="PIS07834.1"/>
    <property type="molecule type" value="Genomic_DNA"/>
</dbReference>
<dbReference type="GO" id="GO:0004190">
    <property type="term" value="F:aspartic-type endopeptidase activity"/>
    <property type="evidence" value="ECO:0007669"/>
    <property type="project" value="InterPro"/>
</dbReference>
<evidence type="ECO:0000256" key="5">
    <source>
        <dbReference type="ARBA" id="ARBA00022989"/>
    </source>
</evidence>
<evidence type="ECO:0000256" key="1">
    <source>
        <dbReference type="ARBA" id="ARBA00004651"/>
    </source>
</evidence>
<feature type="transmembrane region" description="Helical" evidence="7">
    <location>
        <begin position="224"/>
        <end position="247"/>
    </location>
</feature>
<feature type="transmembrane region" description="Helical" evidence="7">
    <location>
        <begin position="179"/>
        <end position="212"/>
    </location>
</feature>
<feature type="transmembrane region" description="Helical" evidence="7">
    <location>
        <begin position="125"/>
        <end position="144"/>
    </location>
</feature>
<dbReference type="InterPro" id="IPR010627">
    <property type="entry name" value="Prepilin_pept_A24_N"/>
</dbReference>
<name>A0A2H0W744_9BACT</name>
<dbReference type="Gene3D" id="1.20.120.1220">
    <property type="match status" value="1"/>
</dbReference>
<keyword evidence="6 7" id="KW-0472">Membrane</keyword>
<dbReference type="Proteomes" id="UP000231382">
    <property type="component" value="Unassembled WGS sequence"/>
</dbReference>
<comment type="subcellular location">
    <subcellularLocation>
        <location evidence="1">Cell membrane</location>
        <topology evidence="1">Multi-pass membrane protein</topology>
    </subcellularLocation>
</comment>
<dbReference type="InterPro" id="IPR000045">
    <property type="entry name" value="Prepilin_IV_endopep_pep"/>
</dbReference>
<dbReference type="Pfam" id="PF01478">
    <property type="entry name" value="Peptidase_A24"/>
    <property type="match status" value="1"/>
</dbReference>
<organism evidence="10 11">
    <name type="scientific">Candidatus Berkelbacteria bacterium CG10_big_fil_rev_8_21_14_0_10_43_13</name>
    <dbReference type="NCBI Taxonomy" id="1974514"/>
    <lineage>
        <taxon>Bacteria</taxon>
        <taxon>Candidatus Berkelbacteria</taxon>
    </lineage>
</organism>
<comment type="caution">
    <text evidence="10">The sequence shown here is derived from an EMBL/GenBank/DDBJ whole genome shotgun (WGS) entry which is preliminary data.</text>
</comment>
<feature type="domain" description="Prepilin peptidase A24 N-terminal" evidence="9">
    <location>
        <begin position="10"/>
        <end position="92"/>
    </location>
</feature>
<gene>
    <name evidence="10" type="ORF">COT78_01185</name>
</gene>
<dbReference type="GO" id="GO:0006465">
    <property type="term" value="P:signal peptide processing"/>
    <property type="evidence" value="ECO:0007669"/>
    <property type="project" value="TreeGrafter"/>
</dbReference>
<accession>A0A2H0W744</accession>
<dbReference type="PANTHER" id="PTHR30487:SF0">
    <property type="entry name" value="PREPILIN LEADER PEPTIDASE_N-METHYLTRANSFERASE-RELATED"/>
    <property type="match status" value="1"/>
</dbReference>
<feature type="transmembrane region" description="Helical" evidence="7">
    <location>
        <begin position="150"/>
        <end position="167"/>
    </location>
</feature>
<dbReference type="InterPro" id="IPR050882">
    <property type="entry name" value="Prepilin_peptidase/N-MTase"/>
</dbReference>
<feature type="transmembrane region" description="Helical" evidence="7">
    <location>
        <begin position="5"/>
        <end position="26"/>
    </location>
</feature>
<feature type="transmembrane region" description="Helical" evidence="7">
    <location>
        <begin position="99"/>
        <end position="118"/>
    </location>
</feature>
<feature type="transmembrane region" description="Helical" evidence="7">
    <location>
        <begin position="75"/>
        <end position="93"/>
    </location>
</feature>
<keyword evidence="3" id="KW-1003">Cell membrane</keyword>
<evidence type="ECO:0000256" key="2">
    <source>
        <dbReference type="ARBA" id="ARBA00005801"/>
    </source>
</evidence>
<protein>
    <submittedName>
        <fullName evidence="10">Prepilin peptidase</fullName>
    </submittedName>
</protein>
<proteinExistence type="inferred from homology"/>
<keyword evidence="5 7" id="KW-1133">Transmembrane helix</keyword>
<dbReference type="Pfam" id="PF06750">
    <property type="entry name" value="A24_N_bact"/>
    <property type="match status" value="1"/>
</dbReference>
<evidence type="ECO:0000313" key="11">
    <source>
        <dbReference type="Proteomes" id="UP000231382"/>
    </source>
</evidence>
<evidence type="ECO:0000313" key="10">
    <source>
        <dbReference type="EMBL" id="PIS07834.1"/>
    </source>
</evidence>
<keyword evidence="4 7" id="KW-0812">Transmembrane</keyword>
<dbReference type="GO" id="GO:0005886">
    <property type="term" value="C:plasma membrane"/>
    <property type="evidence" value="ECO:0007669"/>
    <property type="project" value="UniProtKB-SubCell"/>
</dbReference>
<evidence type="ECO:0000256" key="3">
    <source>
        <dbReference type="ARBA" id="ARBA00022475"/>
    </source>
</evidence>
<evidence type="ECO:0000256" key="4">
    <source>
        <dbReference type="ARBA" id="ARBA00022692"/>
    </source>
</evidence>
<comment type="similarity">
    <text evidence="2">Belongs to the peptidase A24 family.</text>
</comment>